<sequence>PDLPMCPLCCSTGRQPRGGGTPREKNKIRHYTKGSSGVSVILFRPYSGTFLCTGAVRCANFDRFTGEFHKNKKIFPVKPTRERDDHTNPSTVNRNQNFRAPISRFLSSYLWKQDLEPLTFSDRIARTICIKTVQWKNAGGNNATIRYDQGGWNGFYKVRQQACLRLQAIPGRFGCFSEKGVKTFKESNKLKKFKIVRNFQRN</sequence>
<accession>A0A6H5G1K6</accession>
<dbReference type="AlphaFoldDB" id="A0A6H5G1K6"/>
<evidence type="ECO:0000313" key="1">
    <source>
        <dbReference type="EMBL" id="CAA9996173.1"/>
    </source>
</evidence>
<name>A0A6H5G1K6_9HEMI</name>
<organism evidence="1 2">
    <name type="scientific">Nesidiocoris tenuis</name>
    <dbReference type="NCBI Taxonomy" id="355587"/>
    <lineage>
        <taxon>Eukaryota</taxon>
        <taxon>Metazoa</taxon>
        <taxon>Ecdysozoa</taxon>
        <taxon>Arthropoda</taxon>
        <taxon>Hexapoda</taxon>
        <taxon>Insecta</taxon>
        <taxon>Pterygota</taxon>
        <taxon>Neoptera</taxon>
        <taxon>Paraneoptera</taxon>
        <taxon>Hemiptera</taxon>
        <taxon>Heteroptera</taxon>
        <taxon>Panheteroptera</taxon>
        <taxon>Cimicomorpha</taxon>
        <taxon>Miridae</taxon>
        <taxon>Dicyphina</taxon>
        <taxon>Nesidiocoris</taxon>
    </lineage>
</organism>
<dbReference type="Proteomes" id="UP000479000">
    <property type="component" value="Unassembled WGS sequence"/>
</dbReference>
<feature type="non-terminal residue" evidence="1">
    <location>
        <position position="1"/>
    </location>
</feature>
<gene>
    <name evidence="1" type="ORF">NTEN_LOCUS2764</name>
</gene>
<protein>
    <submittedName>
        <fullName evidence="1">Uncharacterized protein</fullName>
    </submittedName>
</protein>
<keyword evidence="2" id="KW-1185">Reference proteome</keyword>
<dbReference type="EMBL" id="CADCXU010004448">
    <property type="protein sequence ID" value="CAA9996173.1"/>
    <property type="molecule type" value="Genomic_DNA"/>
</dbReference>
<reference evidence="1 2" key="1">
    <citation type="submission" date="2020-02" db="EMBL/GenBank/DDBJ databases">
        <authorList>
            <person name="Ferguson B K."/>
        </authorList>
    </citation>
    <scope>NUCLEOTIDE SEQUENCE [LARGE SCALE GENOMIC DNA]</scope>
</reference>
<evidence type="ECO:0000313" key="2">
    <source>
        <dbReference type="Proteomes" id="UP000479000"/>
    </source>
</evidence>
<proteinExistence type="predicted"/>